<keyword evidence="2" id="KW-1185">Reference proteome</keyword>
<reference evidence="1 2" key="1">
    <citation type="journal article" date="2020" name="ISME J.">
        <title>Comparative genomics reveals insights into cyanobacterial evolution and habitat adaptation.</title>
        <authorList>
            <person name="Chen M.Y."/>
            <person name="Teng W.K."/>
            <person name="Zhao L."/>
            <person name="Hu C.X."/>
            <person name="Zhou Y.K."/>
            <person name="Han B.P."/>
            <person name="Song L.R."/>
            <person name="Shu W.S."/>
        </authorList>
    </citation>
    <scope>NUCLEOTIDE SEQUENCE [LARGE SCALE GENOMIC DNA]</scope>
    <source>
        <strain evidence="1 2">FACHB-1370</strain>
    </source>
</reference>
<evidence type="ECO:0000313" key="1">
    <source>
        <dbReference type="EMBL" id="MBD2547350.1"/>
    </source>
</evidence>
<gene>
    <name evidence="1" type="ORF">H6G72_26680</name>
</gene>
<comment type="caution">
    <text evidence="1">The sequence shown here is derived from an EMBL/GenBank/DDBJ whole genome shotgun (WGS) entry which is preliminary data.</text>
</comment>
<dbReference type="RefSeq" id="WP_156331762.1">
    <property type="nucleotide sequence ID" value="NZ_JACJSK010000067.1"/>
</dbReference>
<sequence>MGDLEFAGLAVQVYSYYAYFSGMPLDILQEELIMQRLLSKLIKNKR</sequence>
<name>A0ABR8EN81_9CYAN</name>
<accession>A0ABR8EN81</accession>
<evidence type="ECO:0000313" key="2">
    <source>
        <dbReference type="Proteomes" id="UP000641954"/>
    </source>
</evidence>
<protein>
    <submittedName>
        <fullName evidence="1">Uncharacterized protein</fullName>
    </submittedName>
</protein>
<proteinExistence type="predicted"/>
<dbReference type="EMBL" id="JACJSK010000067">
    <property type="protein sequence ID" value="MBD2547350.1"/>
    <property type="molecule type" value="Genomic_DNA"/>
</dbReference>
<organism evidence="1 2">
    <name type="scientific">Planktothricoides raciborskii FACHB-1370</name>
    <dbReference type="NCBI Taxonomy" id="2949576"/>
    <lineage>
        <taxon>Bacteria</taxon>
        <taxon>Bacillati</taxon>
        <taxon>Cyanobacteriota</taxon>
        <taxon>Cyanophyceae</taxon>
        <taxon>Oscillatoriophycideae</taxon>
        <taxon>Oscillatoriales</taxon>
        <taxon>Oscillatoriaceae</taxon>
        <taxon>Planktothricoides</taxon>
    </lineage>
</organism>
<dbReference type="Proteomes" id="UP000641954">
    <property type="component" value="Unassembled WGS sequence"/>
</dbReference>